<feature type="transmembrane region" description="Helical" evidence="5">
    <location>
        <begin position="60"/>
        <end position="78"/>
    </location>
</feature>
<dbReference type="GO" id="GO:0016020">
    <property type="term" value="C:membrane"/>
    <property type="evidence" value="ECO:0007669"/>
    <property type="project" value="UniProtKB-SubCell"/>
</dbReference>
<dbReference type="OrthoDB" id="464934at2"/>
<reference evidence="6 7" key="1">
    <citation type="submission" date="2018-12" db="EMBL/GenBank/DDBJ databases">
        <title>Complete genome sequencing of Tabrizicola sp. K13M18.</title>
        <authorList>
            <person name="Bae J.-W."/>
        </authorList>
    </citation>
    <scope>NUCLEOTIDE SEQUENCE [LARGE SCALE GENOMIC DNA]</scope>
    <source>
        <strain evidence="6 7">K13M18</strain>
    </source>
</reference>
<protein>
    <submittedName>
        <fullName evidence="6">MAPEG family protein</fullName>
    </submittedName>
</protein>
<dbReference type="AlphaFoldDB" id="A0A3S8U873"/>
<dbReference type="GO" id="GO:0006691">
    <property type="term" value="P:leukotriene metabolic process"/>
    <property type="evidence" value="ECO:0007669"/>
    <property type="project" value="UniProtKB-ARBA"/>
</dbReference>
<accession>A0A3S8U873</accession>
<proteinExistence type="predicted"/>
<feature type="transmembrane region" description="Helical" evidence="5">
    <location>
        <begin position="90"/>
        <end position="113"/>
    </location>
</feature>
<feature type="transmembrane region" description="Helical" evidence="5">
    <location>
        <begin position="37"/>
        <end position="54"/>
    </location>
</feature>
<dbReference type="EMBL" id="CP034328">
    <property type="protein sequence ID" value="AZL59773.1"/>
    <property type="molecule type" value="Genomic_DNA"/>
</dbReference>
<dbReference type="InterPro" id="IPR050997">
    <property type="entry name" value="MAPEG"/>
</dbReference>
<dbReference type="SUPFAM" id="SSF161084">
    <property type="entry name" value="MAPEG domain-like"/>
    <property type="match status" value="1"/>
</dbReference>
<dbReference type="InterPro" id="IPR023352">
    <property type="entry name" value="MAPEG-like_dom_sf"/>
</dbReference>
<keyword evidence="4 5" id="KW-0472">Membrane</keyword>
<dbReference type="PANTHER" id="PTHR10250:SF15">
    <property type="entry name" value="MICROSOMAL GLUTATHIONE S-TRANSFERASE-RELATED"/>
    <property type="match status" value="1"/>
</dbReference>
<dbReference type="KEGG" id="taw:EI545_13570"/>
<dbReference type="InterPro" id="IPR001129">
    <property type="entry name" value="Membr-assoc_MAPEG"/>
</dbReference>
<keyword evidence="7" id="KW-1185">Reference proteome</keyword>
<evidence type="ECO:0000256" key="4">
    <source>
        <dbReference type="ARBA" id="ARBA00023136"/>
    </source>
</evidence>
<organism evidence="6 7">
    <name type="scientific">Tabrizicola piscis</name>
    <dbReference type="NCBI Taxonomy" id="2494374"/>
    <lineage>
        <taxon>Bacteria</taxon>
        <taxon>Pseudomonadati</taxon>
        <taxon>Pseudomonadota</taxon>
        <taxon>Alphaproteobacteria</taxon>
        <taxon>Rhodobacterales</taxon>
        <taxon>Paracoccaceae</taxon>
        <taxon>Tabrizicola</taxon>
    </lineage>
</organism>
<keyword evidence="2 5" id="KW-0812">Transmembrane</keyword>
<evidence type="ECO:0000313" key="7">
    <source>
        <dbReference type="Proteomes" id="UP000282002"/>
    </source>
</evidence>
<keyword evidence="3 5" id="KW-1133">Transmembrane helix</keyword>
<sequence>MICGSRSTSASCVARSRSRPPAVTGDPLLERALRVQMNAVETAPALLIGLWMAALWMSDLWAAAIGLVWLVARVVYLLSYMANPASRGPAFGAQFFAVLGLIGMGLVGVVMALL</sequence>
<dbReference type="Proteomes" id="UP000282002">
    <property type="component" value="Chromosome"/>
</dbReference>
<dbReference type="Pfam" id="PF01124">
    <property type="entry name" value="MAPEG"/>
    <property type="match status" value="1"/>
</dbReference>
<evidence type="ECO:0000313" key="6">
    <source>
        <dbReference type="EMBL" id="AZL59773.1"/>
    </source>
</evidence>
<evidence type="ECO:0000256" key="5">
    <source>
        <dbReference type="SAM" id="Phobius"/>
    </source>
</evidence>
<evidence type="ECO:0000256" key="2">
    <source>
        <dbReference type="ARBA" id="ARBA00022692"/>
    </source>
</evidence>
<dbReference type="GO" id="GO:0004364">
    <property type="term" value="F:glutathione transferase activity"/>
    <property type="evidence" value="ECO:0007669"/>
    <property type="project" value="TreeGrafter"/>
</dbReference>
<dbReference type="GO" id="GO:0004602">
    <property type="term" value="F:glutathione peroxidase activity"/>
    <property type="evidence" value="ECO:0007669"/>
    <property type="project" value="TreeGrafter"/>
</dbReference>
<dbReference type="PANTHER" id="PTHR10250">
    <property type="entry name" value="MICROSOMAL GLUTATHIONE S-TRANSFERASE"/>
    <property type="match status" value="1"/>
</dbReference>
<dbReference type="Gene3D" id="1.20.120.550">
    <property type="entry name" value="Membrane associated eicosanoid/glutathione metabolism-like domain"/>
    <property type="match status" value="1"/>
</dbReference>
<name>A0A3S8U873_9RHOB</name>
<comment type="subcellular location">
    <subcellularLocation>
        <location evidence="1">Membrane</location>
        <topology evidence="1">Multi-pass membrane protein</topology>
    </subcellularLocation>
</comment>
<evidence type="ECO:0000256" key="1">
    <source>
        <dbReference type="ARBA" id="ARBA00004141"/>
    </source>
</evidence>
<gene>
    <name evidence="6" type="ORF">EI545_13570</name>
</gene>
<evidence type="ECO:0000256" key="3">
    <source>
        <dbReference type="ARBA" id="ARBA00022989"/>
    </source>
</evidence>